<evidence type="ECO:0000259" key="6">
    <source>
        <dbReference type="PROSITE" id="PS00703"/>
    </source>
</evidence>
<dbReference type="InterPro" id="IPR008286">
    <property type="entry name" value="Prn/Lys/Arg_de-COase_C"/>
</dbReference>
<proteinExistence type="inferred from homology"/>
<sequence length="486" mass="52904">MLNQNQTPLIDALKACTTRSHAPFYTPGHKHGAGISPLLTDLIGKDVFRADLTELAELDNLFTPQSVILAAQELAAEAFGAEKTWFLVNGSTCGIEAAILATCRMGEKIILPRNVHSSVISGLILSGAIPIFINPAYNSDLDIAYSVTPEALKAALVQHPDTKAVLIVYPTYNGICGNLPAFVHLTHQYNIPLIVDEAHGAHFHFHSQLPISALTAGADLTVQSIHKTLGAMTQASMLHFQGKRIDIDRVNKALQLVQSTSPSFILLASLDAARQQMAIHGEKLMSQTLDLAEEARIKINQIPGLSTRLINSKKSPGFMDLDQTRLTVNVSKIKFTGFASEEILDKRFHVTPEFSSWQNLTFIISLGNTKADIQKLIQGLNNLTHVIPLTSECQPCNNINDAIIASIMSISPREAFFANSEVIPIAETQERICAEIICPYPPGIPVLMPGEIITKSALEYLQEIQNMGGFISGCADETLQTVKVVK</sequence>
<evidence type="ECO:0000313" key="7">
    <source>
        <dbReference type="EMBL" id="MBD2684468.1"/>
    </source>
</evidence>
<reference evidence="7 8" key="1">
    <citation type="journal article" date="2020" name="ISME J.">
        <title>Comparative genomics reveals insights into cyanobacterial evolution and habitat adaptation.</title>
        <authorList>
            <person name="Chen M.Y."/>
            <person name="Teng W.K."/>
            <person name="Zhao L."/>
            <person name="Hu C.X."/>
            <person name="Zhou Y.K."/>
            <person name="Han B.P."/>
            <person name="Song L.R."/>
            <person name="Shu W.S."/>
        </authorList>
    </citation>
    <scope>NUCLEOTIDE SEQUENCE [LARGE SCALE GENOMIC DNA]</scope>
    <source>
        <strain evidence="7 8">FACHB-1249</strain>
    </source>
</reference>
<dbReference type="PROSITE" id="PS00703">
    <property type="entry name" value="OKR_DC_1"/>
    <property type="match status" value="1"/>
</dbReference>
<dbReference type="InterPro" id="IPR015424">
    <property type="entry name" value="PyrdxlP-dep_Trfase"/>
</dbReference>
<dbReference type="Pfam" id="PF03711">
    <property type="entry name" value="OKR_DC_1_C"/>
    <property type="match status" value="1"/>
</dbReference>
<feature type="domain" description="Orn/Lys/Arg decarboxylases family 1 pyridoxal-P attachment site" evidence="6">
    <location>
        <begin position="222"/>
        <end position="236"/>
    </location>
</feature>
<accession>A0ABR8IQY6</accession>
<evidence type="ECO:0000256" key="4">
    <source>
        <dbReference type="ARBA" id="ARBA00022898"/>
    </source>
</evidence>
<dbReference type="Proteomes" id="UP000660270">
    <property type="component" value="Unassembled WGS sequence"/>
</dbReference>
<dbReference type="EMBL" id="JACJTM010000006">
    <property type="protein sequence ID" value="MBD2684468.1"/>
    <property type="molecule type" value="Genomic_DNA"/>
</dbReference>
<protein>
    <submittedName>
        <fullName evidence="7">Aminotransferase class I/II-fold pyridoxal phosphate-dependent enzyme</fullName>
    </submittedName>
</protein>
<dbReference type="Gene3D" id="3.40.640.10">
    <property type="entry name" value="Type I PLP-dependent aspartate aminotransferase-like (Major domain)"/>
    <property type="match status" value="1"/>
</dbReference>
<dbReference type="Gene3D" id="3.90.100.10">
    <property type="entry name" value="Orn/Lys/Arg decarboxylase, C-terminal domain"/>
    <property type="match status" value="1"/>
</dbReference>
<dbReference type="GO" id="GO:0008483">
    <property type="term" value="F:transaminase activity"/>
    <property type="evidence" value="ECO:0007669"/>
    <property type="project" value="UniProtKB-KW"/>
</dbReference>
<evidence type="ECO:0000256" key="1">
    <source>
        <dbReference type="ARBA" id="ARBA00001933"/>
    </source>
</evidence>
<keyword evidence="7" id="KW-0808">Transferase</keyword>
<dbReference type="InterPro" id="IPR000310">
    <property type="entry name" value="Orn/Lys/Arg_deCO2ase_major_dom"/>
</dbReference>
<evidence type="ECO:0000256" key="3">
    <source>
        <dbReference type="ARBA" id="ARBA00022793"/>
    </source>
</evidence>
<keyword evidence="3" id="KW-0210">Decarboxylase</keyword>
<keyword evidence="7" id="KW-0032">Aminotransferase</keyword>
<dbReference type="CDD" id="cd00615">
    <property type="entry name" value="Orn_deC_like"/>
    <property type="match status" value="1"/>
</dbReference>
<organism evidence="7 8">
    <name type="scientific">Aphanizomenon flos-aquae FACHB-1249</name>
    <dbReference type="NCBI Taxonomy" id="2692889"/>
    <lineage>
        <taxon>Bacteria</taxon>
        <taxon>Bacillati</taxon>
        <taxon>Cyanobacteriota</taxon>
        <taxon>Cyanophyceae</taxon>
        <taxon>Nostocales</taxon>
        <taxon>Aphanizomenonaceae</taxon>
        <taxon>Aphanizomenon</taxon>
    </lineage>
</organism>
<gene>
    <name evidence="7" type="ORF">H6G43_04255</name>
</gene>
<dbReference type="SUPFAM" id="SSF53383">
    <property type="entry name" value="PLP-dependent transferases"/>
    <property type="match status" value="1"/>
</dbReference>
<name>A0ABR8IQY6_APHFL</name>
<dbReference type="SUPFAM" id="SSF55904">
    <property type="entry name" value="Ornithine decarboxylase C-terminal domain"/>
    <property type="match status" value="1"/>
</dbReference>
<evidence type="ECO:0000313" key="8">
    <source>
        <dbReference type="Proteomes" id="UP000660270"/>
    </source>
</evidence>
<dbReference type="InterPro" id="IPR052357">
    <property type="entry name" value="Orn_Lys_Arg_decarboxylase-I"/>
</dbReference>
<dbReference type="GeneID" id="78217617"/>
<keyword evidence="4" id="KW-0663">Pyridoxal phosphate</keyword>
<evidence type="ECO:0000256" key="2">
    <source>
        <dbReference type="ARBA" id="ARBA00010671"/>
    </source>
</evidence>
<dbReference type="RefSeq" id="WP_190385442.1">
    <property type="nucleotide sequence ID" value="NZ_JACJTM010000006.1"/>
</dbReference>
<comment type="cofactor">
    <cofactor evidence="1">
        <name>pyridoxal 5'-phosphate</name>
        <dbReference type="ChEBI" id="CHEBI:597326"/>
    </cofactor>
</comment>
<evidence type="ECO:0000256" key="5">
    <source>
        <dbReference type="ARBA" id="ARBA00023239"/>
    </source>
</evidence>
<keyword evidence="5" id="KW-0456">Lyase</keyword>
<dbReference type="PANTHER" id="PTHR43277">
    <property type="entry name" value="ARGININE DECARBOXYLASE"/>
    <property type="match status" value="1"/>
</dbReference>
<dbReference type="InterPro" id="IPR015421">
    <property type="entry name" value="PyrdxlP-dep_Trfase_major"/>
</dbReference>
<comment type="caution">
    <text evidence="7">The sequence shown here is derived from an EMBL/GenBank/DDBJ whole genome shotgun (WGS) entry which is preliminary data.</text>
</comment>
<dbReference type="InterPro" id="IPR036633">
    <property type="entry name" value="Prn/Lys/Arg_de-COase_C_sf"/>
</dbReference>
<dbReference type="PANTHER" id="PTHR43277:SF4">
    <property type="entry name" value="ARGININE DECARBOXYLASE"/>
    <property type="match status" value="1"/>
</dbReference>
<keyword evidence="8" id="KW-1185">Reference proteome</keyword>
<comment type="similarity">
    <text evidence="2">Belongs to the Orn/Lys/Arg decarboxylase class-I family.</text>
</comment>
<dbReference type="Pfam" id="PF01276">
    <property type="entry name" value="OKR_DC_1"/>
    <property type="match status" value="1"/>
</dbReference>